<evidence type="ECO:0000256" key="2">
    <source>
        <dbReference type="ARBA" id="ARBA00022527"/>
    </source>
</evidence>
<dbReference type="GO" id="GO:0005524">
    <property type="term" value="F:ATP binding"/>
    <property type="evidence" value="ECO:0007669"/>
    <property type="project" value="UniProtKB-KW"/>
</dbReference>
<sequence length="666" mass="75019">MDEEEALNSIMKDLAALGKCGGLLDNNRNKNSVHSNKQQRSVRIKFEYEGEKRIIQFPRPVKFKEVVQKVTDAFGQTMDLVCVNNELLIPLKSQEDLDKAMEQLELSPSLKSLRILVSAPKKANLLQPNNSKQHEMRISRSMGDIMGSLYKDSERTRKYSTGSLHTGRSSPPPGSVPEEQQQIARQGSYTSINSEGEFIPETMDQNMLEAFISPDDSLSGSCQSLDRSVDSCSDVINKSFFFSFPSLCSPPFPQTPVPGRKSHPKDSLDCMDFDIPFCERFGKGGTFPRQYHLSQSRKDYSDGRRTFPRSYFPQENLFQLVPSSRTKSFTGDSKLSTLQYDEYRPKCWNNCEKGLQAFSTSPTKARNSLQAPVNWRLGKLLGRGAFGEVYLCYDADTGRELSVKQVPFDPDSQETSKEVNALECEIQLLKTLRHDRIVQYYGCLRDPEEKKLSIFVEYMPGVSVLPAKHCPEWQKTDLESPGLWPCHKGSIKDQLKAYGALTENVTRKYTRQILQGVFYLHSNMIVHRDIKGANILRDSAGNVKLGDFGASKRIQTICMSGTGIKSVTGTPYWMSPEVISGEGYGRKADVWSVACTVVEMLTEKPPWAEFEAMAAIFKIATQPTNPQLPDGVSSSCRNFLKQIFVEEKRRPTAEDLLRHPFVNCGL</sequence>
<feature type="region of interest" description="Disordered" evidence="10">
    <location>
        <begin position="158"/>
        <end position="187"/>
    </location>
</feature>
<evidence type="ECO:0000256" key="8">
    <source>
        <dbReference type="ARBA" id="ARBA00022840"/>
    </source>
</evidence>
<keyword evidence="9" id="KW-0460">Magnesium</keyword>
<dbReference type="Gene3D" id="1.10.510.10">
    <property type="entry name" value="Transferase(Phosphotransferase) domain 1"/>
    <property type="match status" value="1"/>
</dbReference>
<keyword evidence="2" id="KW-0723">Serine/threonine-protein kinase</keyword>
<dbReference type="InterPro" id="IPR011009">
    <property type="entry name" value="Kinase-like_dom_sf"/>
</dbReference>
<dbReference type="GO" id="GO:0046872">
    <property type="term" value="F:metal ion binding"/>
    <property type="evidence" value="ECO:0007669"/>
    <property type="project" value="UniProtKB-KW"/>
</dbReference>
<dbReference type="SUPFAM" id="SSF56112">
    <property type="entry name" value="Protein kinase-like (PK-like)"/>
    <property type="match status" value="1"/>
</dbReference>
<dbReference type="EMBL" id="MUZQ01000098">
    <property type="protein sequence ID" value="OWK58490.1"/>
    <property type="molecule type" value="Genomic_DNA"/>
</dbReference>
<evidence type="ECO:0000313" key="14">
    <source>
        <dbReference type="Proteomes" id="UP000197619"/>
    </source>
</evidence>
<feature type="domain" description="Protein kinase" evidence="11">
    <location>
        <begin position="375"/>
        <end position="662"/>
    </location>
</feature>
<dbReference type="PROSITE" id="PS50011">
    <property type="entry name" value="PROTEIN_KINASE_DOM"/>
    <property type="match status" value="1"/>
</dbReference>
<dbReference type="Gene3D" id="3.10.20.90">
    <property type="entry name" value="Phosphatidylinositol 3-kinase Catalytic Subunit, Chain A, domain 1"/>
    <property type="match status" value="1"/>
</dbReference>
<feature type="compositionally biased region" description="Polar residues" evidence="10">
    <location>
        <begin position="178"/>
        <end position="187"/>
    </location>
</feature>
<reference evidence="13 14" key="1">
    <citation type="submission" date="2017-05" db="EMBL/GenBank/DDBJ databases">
        <title>Genome of assembly of the Bengalese finch, Lonchura striata domestica.</title>
        <authorList>
            <person name="Colquitt B.M."/>
            <person name="Brainard M.S."/>
        </authorList>
    </citation>
    <scope>NUCLEOTIDE SEQUENCE [LARGE SCALE GENOMIC DNA]</scope>
    <source>
        <strain evidence="13">White83orange57</strain>
    </source>
</reference>
<name>A0A218UYJ6_9PASE</name>
<evidence type="ECO:0000256" key="3">
    <source>
        <dbReference type="ARBA" id="ARBA00022553"/>
    </source>
</evidence>
<dbReference type="Pfam" id="PF00564">
    <property type="entry name" value="PB1"/>
    <property type="match status" value="1"/>
</dbReference>
<dbReference type="InterPro" id="IPR053793">
    <property type="entry name" value="PB1-like"/>
</dbReference>
<dbReference type="GO" id="GO:0004674">
    <property type="term" value="F:protein serine/threonine kinase activity"/>
    <property type="evidence" value="ECO:0007669"/>
    <property type="project" value="UniProtKB-KW"/>
</dbReference>
<dbReference type="FunFam" id="3.10.20.90:FF:000026">
    <property type="entry name" value="Mitogen-activated protein kinase kinase kinase 3 isoform 2"/>
    <property type="match status" value="1"/>
</dbReference>
<keyword evidence="5" id="KW-0479">Metal-binding</keyword>
<evidence type="ECO:0000256" key="4">
    <source>
        <dbReference type="ARBA" id="ARBA00022679"/>
    </source>
</evidence>
<evidence type="ECO:0000256" key="1">
    <source>
        <dbReference type="ARBA" id="ARBA00001946"/>
    </source>
</evidence>
<evidence type="ECO:0000259" key="11">
    <source>
        <dbReference type="PROSITE" id="PS50011"/>
    </source>
</evidence>
<dbReference type="Proteomes" id="UP000197619">
    <property type="component" value="Unassembled WGS sequence"/>
</dbReference>
<dbReference type="PANTHER" id="PTHR11584">
    <property type="entry name" value="SERINE/THREONINE PROTEIN KINASE"/>
    <property type="match status" value="1"/>
</dbReference>
<evidence type="ECO:0000256" key="6">
    <source>
        <dbReference type="ARBA" id="ARBA00022741"/>
    </source>
</evidence>
<evidence type="ECO:0000256" key="10">
    <source>
        <dbReference type="SAM" id="MobiDB-lite"/>
    </source>
</evidence>
<dbReference type="CDD" id="cd06405">
    <property type="entry name" value="PB1_Mekk2_3"/>
    <property type="match status" value="1"/>
</dbReference>
<keyword evidence="14" id="KW-1185">Reference proteome</keyword>
<feature type="domain" description="PB1" evidence="12">
    <location>
        <begin position="41"/>
        <end position="120"/>
    </location>
</feature>
<dbReference type="InterPro" id="IPR000270">
    <property type="entry name" value="PB1_dom"/>
</dbReference>
<dbReference type="SMART" id="SM00666">
    <property type="entry name" value="PB1"/>
    <property type="match status" value="1"/>
</dbReference>
<dbReference type="PROSITE" id="PS51745">
    <property type="entry name" value="PB1"/>
    <property type="match status" value="1"/>
</dbReference>
<keyword evidence="6" id="KW-0547">Nucleotide-binding</keyword>
<evidence type="ECO:0000259" key="12">
    <source>
        <dbReference type="PROSITE" id="PS51745"/>
    </source>
</evidence>
<keyword evidence="3" id="KW-0597">Phosphoprotein</keyword>
<dbReference type="CDD" id="cd06653">
    <property type="entry name" value="STKc_MEKK3_like_u1"/>
    <property type="match status" value="1"/>
</dbReference>
<dbReference type="FunFam" id="1.10.510.10:FF:000071">
    <property type="entry name" value="Mitogen-activated protein kinase kinase kinase 3 isoform 2"/>
    <property type="match status" value="1"/>
</dbReference>
<dbReference type="Gene3D" id="3.30.200.20">
    <property type="entry name" value="Phosphorylase Kinase, domain 1"/>
    <property type="match status" value="1"/>
</dbReference>
<organism evidence="13 14">
    <name type="scientific">Lonchura striata</name>
    <name type="common">white-rumped munia</name>
    <dbReference type="NCBI Taxonomy" id="40157"/>
    <lineage>
        <taxon>Eukaryota</taxon>
        <taxon>Metazoa</taxon>
        <taxon>Chordata</taxon>
        <taxon>Craniata</taxon>
        <taxon>Vertebrata</taxon>
        <taxon>Euteleostomi</taxon>
        <taxon>Archelosauria</taxon>
        <taxon>Archosauria</taxon>
        <taxon>Dinosauria</taxon>
        <taxon>Saurischia</taxon>
        <taxon>Theropoda</taxon>
        <taxon>Coelurosauria</taxon>
        <taxon>Aves</taxon>
        <taxon>Neognathae</taxon>
        <taxon>Neoaves</taxon>
        <taxon>Telluraves</taxon>
        <taxon>Australaves</taxon>
        <taxon>Passeriformes</taxon>
        <taxon>Passeroidea</taxon>
        <taxon>Estrildidae</taxon>
        <taxon>Estrildinae</taxon>
        <taxon>Lonchura</taxon>
    </lineage>
</organism>
<feature type="compositionally biased region" description="Polar residues" evidence="10">
    <location>
        <begin position="159"/>
        <end position="169"/>
    </location>
</feature>
<dbReference type="AlphaFoldDB" id="A0A218UYJ6"/>
<dbReference type="InterPro" id="IPR000719">
    <property type="entry name" value="Prot_kinase_dom"/>
</dbReference>
<dbReference type="Pfam" id="PF00069">
    <property type="entry name" value="Pkinase"/>
    <property type="match status" value="2"/>
</dbReference>
<evidence type="ECO:0000313" key="13">
    <source>
        <dbReference type="EMBL" id="OWK58490.1"/>
    </source>
</evidence>
<keyword evidence="7 13" id="KW-0418">Kinase</keyword>
<comment type="cofactor">
    <cofactor evidence="1">
        <name>Mg(2+)</name>
        <dbReference type="ChEBI" id="CHEBI:18420"/>
    </cofactor>
</comment>
<dbReference type="SMART" id="SM00220">
    <property type="entry name" value="S_TKc"/>
    <property type="match status" value="1"/>
</dbReference>
<dbReference type="SUPFAM" id="SSF54277">
    <property type="entry name" value="CAD &amp; PB1 domains"/>
    <property type="match status" value="1"/>
</dbReference>
<evidence type="ECO:0000256" key="5">
    <source>
        <dbReference type="ARBA" id="ARBA00022723"/>
    </source>
</evidence>
<dbReference type="STRING" id="299123.ENSLSDP00000022505"/>
<keyword evidence="4" id="KW-0808">Transferase</keyword>
<proteinExistence type="predicted"/>
<accession>A0A218UYJ6</accession>
<evidence type="ECO:0000256" key="7">
    <source>
        <dbReference type="ARBA" id="ARBA00022777"/>
    </source>
</evidence>
<dbReference type="InterPro" id="IPR034879">
    <property type="entry name" value="PB1_MEKK2/3"/>
</dbReference>
<keyword evidence="8" id="KW-0067">ATP-binding</keyword>
<dbReference type="PANTHER" id="PTHR11584:SF392">
    <property type="entry name" value="MITOGEN-ACTIVATED PROTEIN KINASE KINASE KINASE 3"/>
    <property type="match status" value="1"/>
</dbReference>
<evidence type="ECO:0000256" key="9">
    <source>
        <dbReference type="ARBA" id="ARBA00022842"/>
    </source>
</evidence>
<comment type="caution">
    <text evidence="13">The sequence shown here is derived from an EMBL/GenBank/DDBJ whole genome shotgun (WGS) entry which is preliminary data.</text>
</comment>
<protein>
    <submittedName>
        <fullName evidence="13">Mitogen-activated protein kinase kinase kinase 3</fullName>
    </submittedName>
</protein>
<gene>
    <name evidence="13" type="primary">MAP3K3_0</name>
    <name evidence="13" type="ORF">RLOC_00010844</name>
</gene>